<keyword evidence="1" id="KW-0472">Membrane</keyword>
<dbReference type="RefSeq" id="WP_302040196.1">
    <property type="nucleotide sequence ID" value="NZ_JAUKPO010000018.1"/>
</dbReference>
<evidence type="ECO:0000313" key="2">
    <source>
        <dbReference type="EMBL" id="MDO1449396.1"/>
    </source>
</evidence>
<evidence type="ECO:0000313" key="3">
    <source>
        <dbReference type="Proteomes" id="UP001168528"/>
    </source>
</evidence>
<dbReference type="PANTHER" id="PTHR30441:SF8">
    <property type="entry name" value="DUF748 DOMAIN-CONTAINING PROTEIN"/>
    <property type="match status" value="1"/>
</dbReference>
<dbReference type="Proteomes" id="UP001168528">
    <property type="component" value="Unassembled WGS sequence"/>
</dbReference>
<comment type="caution">
    <text evidence="2">The sequence shown here is derived from an EMBL/GenBank/DDBJ whole genome shotgun (WGS) entry which is preliminary data.</text>
</comment>
<reference evidence="2" key="1">
    <citation type="submission" date="2023-07" db="EMBL/GenBank/DDBJ databases">
        <title>The genome sequence of Rhodocytophaga aerolata KACC 12507.</title>
        <authorList>
            <person name="Zhang X."/>
        </authorList>
    </citation>
    <scope>NUCLEOTIDE SEQUENCE</scope>
    <source>
        <strain evidence="2">KACC 12507</strain>
    </source>
</reference>
<evidence type="ECO:0000256" key="1">
    <source>
        <dbReference type="SAM" id="Phobius"/>
    </source>
</evidence>
<keyword evidence="1" id="KW-0812">Transmembrane</keyword>
<gene>
    <name evidence="2" type="ORF">Q0590_24180</name>
</gene>
<protein>
    <submittedName>
        <fullName evidence="2">AsmA family protein</fullName>
    </submittedName>
</protein>
<name>A0ABT8RCG9_9BACT</name>
<keyword evidence="3" id="KW-1185">Reference proteome</keyword>
<organism evidence="2 3">
    <name type="scientific">Rhodocytophaga aerolata</name>
    <dbReference type="NCBI Taxonomy" id="455078"/>
    <lineage>
        <taxon>Bacteria</taxon>
        <taxon>Pseudomonadati</taxon>
        <taxon>Bacteroidota</taxon>
        <taxon>Cytophagia</taxon>
        <taxon>Cytophagales</taxon>
        <taxon>Rhodocytophagaceae</taxon>
        <taxon>Rhodocytophaga</taxon>
    </lineage>
</organism>
<accession>A0ABT8RCG9</accession>
<dbReference type="PANTHER" id="PTHR30441">
    <property type="entry name" value="DUF748 DOMAIN-CONTAINING PROTEIN"/>
    <property type="match status" value="1"/>
</dbReference>
<proteinExistence type="predicted"/>
<dbReference type="EMBL" id="JAUKPO010000018">
    <property type="protein sequence ID" value="MDO1449396.1"/>
    <property type="molecule type" value="Genomic_DNA"/>
</dbReference>
<feature type="transmembrane region" description="Helical" evidence="1">
    <location>
        <begin position="12"/>
        <end position="32"/>
    </location>
</feature>
<dbReference type="InterPro" id="IPR052894">
    <property type="entry name" value="AsmA-related"/>
</dbReference>
<sequence length="1102" mass="123849">MARIRIIPLLGRILVFLVLLTSASILLIPTFYHQKAATFLKTQFSRHTDLKLQPFETSISLWEHFPLVTFTFQGLSIEDTSTTRAIQVLGIGQASFTINLSDVWHGNINIQQARLQGVRYTQQIDTLGHKINFHLNPRKTPRKDSTDFWLHIPHIEIEDCQVSNQNDYKQNAFRVHISQATLAAQVAGDSIRLEGNLAGKVDYIKNKKLELLRSKPFTAQAHYTYHLKEKKGSLHPVLVSMNADTLTITGSHTKLSDGTGTTLAIHMSGKQPLMEVLKEVIPVNRQVYLNQIRSASRITLQYELSGESGPMKRPRGKLSFQVNEGELHWPDSNTAISRLRLRGEYDNGEERSAVTNTLTIHQLQAHIGTDSIALQLAIHNFLAPVIKGQFSGGFDLQHLATILHLPYRAHYSGKLVGSVSVNGSVAYGKKNTGRSASAGKDQLKGILNNYLQNKLVWKGNLQLQQGTFRLADIPLTFTGINGKARFRNNLLVIDKTSGKLNGAPFHFSVTIEHLLAYLTGNYPTLQVDGNIYVTSMNSQWFSKPKSTVGKASKKILAKKTPSQAAHIIPSFLQLQLKIACQQLLLSTDTLTNLRLQVKSSKKQIALSPVAFSLRGGNLQGSMYLFNQQKSTIPAQVTLKASFKHLDFRQLAQNYLQPRQTSVNKAAAKQPASNVAQASLPPYLQEMAQAANADISLHARKISLPGSEDLTRVALQVKKKGAQVQIPAISFGTTLGASVKGNGGFQLAGNGVKKPFLRLQFKYNSIDLQQFMKQIASIDDIIPLVKRSSEKKAENASLRKNRKETHTLGEEEFDVYLQVKASRLNYQHLKAEYFTLKARLDNQHARVEEFAMKAFGGWFASRGNITLNRTATGLPVKLRTQIKDVDLKKLFAITDELNLDLLGSEHISGEMDCDLVLHTSLDESFAPDIERSSAYAKVKLRRMELIEVAPIQQAFRFLRKERSRHIYFDDLTTHFLLHDNRFISTGVNLINNIAPFELSGSYQMNGPADFYLDVNVLDVLFSNNKRRIEEIKNKDGQQTNRHKKQHLHITREKDSYHVKLFQQKERESIRQAIHREFHGLLLALKIDTVFSDNQQPKGIARNE</sequence>
<keyword evidence="1" id="KW-1133">Transmembrane helix</keyword>